<dbReference type="InterPro" id="IPR001126">
    <property type="entry name" value="UmuC"/>
</dbReference>
<evidence type="ECO:0000259" key="2">
    <source>
        <dbReference type="PROSITE" id="PS50173"/>
    </source>
</evidence>
<name>A0ABZ0PA23_9BACT</name>
<dbReference type="GO" id="GO:0003887">
    <property type="term" value="F:DNA-directed DNA polymerase activity"/>
    <property type="evidence" value="ECO:0007669"/>
    <property type="project" value="UniProtKB-EC"/>
</dbReference>
<feature type="domain" description="UmuC" evidence="2">
    <location>
        <begin position="5"/>
        <end position="186"/>
    </location>
</feature>
<dbReference type="Gene3D" id="3.30.1490.100">
    <property type="entry name" value="DNA polymerase, Y-family, little finger domain"/>
    <property type="match status" value="1"/>
</dbReference>
<keyword evidence="3" id="KW-0808">Transferase</keyword>
<dbReference type="SUPFAM" id="SSF56672">
    <property type="entry name" value="DNA/RNA polymerases"/>
    <property type="match status" value="1"/>
</dbReference>
<organism evidence="3 4">
    <name type="scientific">Metamycoplasma equirhinis</name>
    <dbReference type="NCBI Taxonomy" id="92402"/>
    <lineage>
        <taxon>Bacteria</taxon>
        <taxon>Bacillati</taxon>
        <taxon>Mycoplasmatota</taxon>
        <taxon>Mycoplasmoidales</taxon>
        <taxon>Metamycoplasmataceae</taxon>
        <taxon>Metamycoplasma</taxon>
    </lineage>
</organism>
<dbReference type="EC" id="2.7.7.7" evidence="3"/>
<dbReference type="PANTHER" id="PTHR11076:SF33">
    <property type="entry name" value="DNA POLYMERASE KAPPA"/>
    <property type="match status" value="1"/>
</dbReference>
<dbReference type="GeneID" id="94493654"/>
<evidence type="ECO:0000313" key="4">
    <source>
        <dbReference type="Proteomes" id="UP001303601"/>
    </source>
</evidence>
<dbReference type="CDD" id="cd03586">
    <property type="entry name" value="PolY_Pol_IV_kappa"/>
    <property type="match status" value="1"/>
</dbReference>
<dbReference type="PROSITE" id="PS50173">
    <property type="entry name" value="UMUC"/>
    <property type="match status" value="1"/>
</dbReference>
<dbReference type="Gene3D" id="1.10.150.20">
    <property type="entry name" value="5' to 3' exonuclease, C-terminal subdomain"/>
    <property type="match status" value="1"/>
</dbReference>
<reference evidence="3" key="1">
    <citation type="submission" date="2023-11" db="EMBL/GenBank/DDBJ databases">
        <title>Completed genome sequence of Mycoplasma equirhinis type strain M432/72.</title>
        <authorList>
            <person name="Spergser J."/>
        </authorList>
    </citation>
    <scope>NUCLEOTIDE SEQUENCE [LARGE SCALE GENOMIC DNA]</scope>
    <source>
        <strain evidence="3">M432/72</strain>
    </source>
</reference>
<sequence>MAKVLFHIDMDSFFVSCERALNPRLNNKPIIIANNYKRAIISAMSYEIKNLGFRVGDPFYKVKNKLPDTIVISPHYELYSLTSKKIFEFINKNYGPHIEIYSIDECYLDVTMAVKKYDSPITYAKKIQDDILKYFKIPCSIGISYTKFLAKMSTNKIKPFGILETKKGDIINNFYSLPVKKIFGVGKKISLSLEKANLKTYEDIINCKNILLLNKIFGKNYFIFIKTLKGENETFEHELVENAKGISNSITFTINDSNDPDFLHSEIFKLAENVFRRAKDQCVTGSLVSISIRNVDKIWKTKQKKLSYYVANIHDLYEVAYSLFDEFWNGEMIRGLGIHLSNLRSLFEVEQYDLFTEYNNESKINKIINSINFQYDIPQLKTVKQLLVENGKDINNIKFLRKNITKTKTKNEIELEEKWK</sequence>
<comment type="similarity">
    <text evidence="1">Belongs to the DNA polymerase type-Y family.</text>
</comment>
<dbReference type="InterPro" id="IPR036775">
    <property type="entry name" value="DNA_pol_Y-fam_lit_finger_sf"/>
</dbReference>
<dbReference type="RefSeq" id="WP_140031502.1">
    <property type="nucleotide sequence ID" value="NZ_CP137845.1"/>
</dbReference>
<dbReference type="InterPro" id="IPR043128">
    <property type="entry name" value="Rev_trsase/Diguanyl_cyclase"/>
</dbReference>
<dbReference type="Gene3D" id="3.40.1170.60">
    <property type="match status" value="1"/>
</dbReference>
<dbReference type="Proteomes" id="UP001303601">
    <property type="component" value="Chromosome"/>
</dbReference>
<evidence type="ECO:0000256" key="1">
    <source>
        <dbReference type="ARBA" id="ARBA00010945"/>
    </source>
</evidence>
<dbReference type="InterPro" id="IPR022880">
    <property type="entry name" value="DNApol_IV"/>
</dbReference>
<keyword evidence="3" id="KW-0548">Nucleotidyltransferase</keyword>
<dbReference type="EMBL" id="CP137845">
    <property type="protein sequence ID" value="WPB53751.1"/>
    <property type="molecule type" value="Genomic_DNA"/>
</dbReference>
<dbReference type="Pfam" id="PF11799">
    <property type="entry name" value="IMS_C"/>
    <property type="match status" value="1"/>
</dbReference>
<dbReference type="Gene3D" id="3.30.70.270">
    <property type="match status" value="1"/>
</dbReference>
<keyword evidence="4" id="KW-1185">Reference proteome</keyword>
<dbReference type="InterPro" id="IPR043502">
    <property type="entry name" value="DNA/RNA_pol_sf"/>
</dbReference>
<dbReference type="InterPro" id="IPR050116">
    <property type="entry name" value="DNA_polymerase-Y"/>
</dbReference>
<protein>
    <submittedName>
        <fullName evidence="3">DNA polymerase IV</fullName>
        <ecNumber evidence="3">2.7.7.7</ecNumber>
    </submittedName>
</protein>
<evidence type="ECO:0000313" key="3">
    <source>
        <dbReference type="EMBL" id="WPB53751.1"/>
    </source>
</evidence>
<dbReference type="PANTHER" id="PTHR11076">
    <property type="entry name" value="DNA REPAIR POLYMERASE UMUC / TRANSFERASE FAMILY MEMBER"/>
    <property type="match status" value="1"/>
</dbReference>
<gene>
    <name evidence="3" type="ORF">R9B83_02045</name>
</gene>
<dbReference type="InterPro" id="IPR017961">
    <property type="entry name" value="DNA_pol_Y-fam_little_finger"/>
</dbReference>
<accession>A0ABZ0PA23</accession>
<dbReference type="Pfam" id="PF00817">
    <property type="entry name" value="IMS"/>
    <property type="match status" value="1"/>
</dbReference>
<proteinExistence type="inferred from homology"/>
<dbReference type="SUPFAM" id="SSF100879">
    <property type="entry name" value="Lesion bypass DNA polymerase (Y-family), little finger domain"/>
    <property type="match status" value="1"/>
</dbReference>